<name>A0A179DIL6_9SPHI</name>
<dbReference type="Pfam" id="PF01476">
    <property type="entry name" value="LysM"/>
    <property type="match status" value="2"/>
</dbReference>
<evidence type="ECO:0000313" key="3">
    <source>
        <dbReference type="Proteomes" id="UP000078459"/>
    </source>
</evidence>
<dbReference type="STRING" id="1826909.A5893_07880"/>
<dbReference type="InterPro" id="IPR036908">
    <property type="entry name" value="RlpA-like_sf"/>
</dbReference>
<dbReference type="Gene3D" id="3.10.350.10">
    <property type="entry name" value="LysM domain"/>
    <property type="match status" value="2"/>
</dbReference>
<evidence type="ECO:0000259" key="1">
    <source>
        <dbReference type="PROSITE" id="PS51782"/>
    </source>
</evidence>
<dbReference type="OrthoDB" id="2149800at2"/>
<gene>
    <name evidence="2" type="ORF">A5893_07880</name>
</gene>
<dbReference type="SUPFAM" id="SSF54106">
    <property type="entry name" value="LysM domain"/>
    <property type="match status" value="1"/>
</dbReference>
<dbReference type="GO" id="GO:0008932">
    <property type="term" value="F:lytic endotransglycosylase activity"/>
    <property type="evidence" value="ECO:0007669"/>
    <property type="project" value="TreeGrafter"/>
</dbReference>
<feature type="domain" description="LysM" evidence="1">
    <location>
        <begin position="109"/>
        <end position="152"/>
    </location>
</feature>
<accession>A0A179DIL6</accession>
<protein>
    <submittedName>
        <fullName evidence="2">Peptidoglycan-binding protein</fullName>
    </submittedName>
</protein>
<dbReference type="Proteomes" id="UP000078459">
    <property type="component" value="Unassembled WGS sequence"/>
</dbReference>
<dbReference type="PANTHER" id="PTHR33734:SF22">
    <property type="entry name" value="MEMBRANE-BOUND LYTIC MUREIN TRANSGLYCOSYLASE D"/>
    <property type="match status" value="1"/>
</dbReference>
<dbReference type="InterPro" id="IPR036779">
    <property type="entry name" value="LysM_dom_sf"/>
</dbReference>
<organism evidence="2 3">
    <name type="scientific">Pedobacter psychrophilus</name>
    <dbReference type="NCBI Taxonomy" id="1826909"/>
    <lineage>
        <taxon>Bacteria</taxon>
        <taxon>Pseudomonadati</taxon>
        <taxon>Bacteroidota</taxon>
        <taxon>Sphingobacteriia</taxon>
        <taxon>Sphingobacteriales</taxon>
        <taxon>Sphingobacteriaceae</taxon>
        <taxon>Pedobacter</taxon>
    </lineage>
</organism>
<dbReference type="Gene3D" id="2.40.40.10">
    <property type="entry name" value="RlpA-like domain"/>
    <property type="match status" value="1"/>
</dbReference>
<dbReference type="InterPro" id="IPR018392">
    <property type="entry name" value="LysM"/>
</dbReference>
<dbReference type="AlphaFoldDB" id="A0A179DIL6"/>
<sequence length="305" mass="34091">MNYKNLLFFIFFLSIISVKASSFRDSIGVENLNGKKLILHKVEPKQTYYAIGRRYGVSPQVIMEYNKNASLQPSEIIKIPTQIPFNSPPTVFTSTPPKKDKETDKTKEITHKVTAGETLYSIASKYNMRVDDLKLLNDLKSSSLTIGQKLKVISNEKVSLTQEVEVNDKGKPQVVIEKKPEYKPVNPNKIKYLDSTDSQSSVEIPKNRYGITAMNDKGLAVWIDDNNLDATKSYALHRTAPVGTVIKITNPMTSRSVFAKVVGRFTENETTKDVIIVVTKATADAIGALDKRFLVNITFGVPNEN</sequence>
<dbReference type="PANTHER" id="PTHR33734">
    <property type="entry name" value="LYSM DOMAIN-CONTAINING GPI-ANCHORED PROTEIN 2"/>
    <property type="match status" value="1"/>
</dbReference>
<dbReference type="SMART" id="SM00257">
    <property type="entry name" value="LysM"/>
    <property type="match status" value="2"/>
</dbReference>
<dbReference type="CDD" id="cd00118">
    <property type="entry name" value="LysM"/>
    <property type="match status" value="2"/>
</dbReference>
<proteinExistence type="predicted"/>
<reference evidence="2 3" key="2">
    <citation type="submission" date="2016-06" db="EMBL/GenBank/DDBJ databases">
        <title>Pedobacter psychrophilus sp. nov., isolated from Antarctic fragmentary rock.</title>
        <authorList>
            <person name="Svec P."/>
        </authorList>
    </citation>
    <scope>NUCLEOTIDE SEQUENCE [LARGE SCALE GENOMIC DNA]</scope>
    <source>
        <strain evidence="2 3">CCM 8644</strain>
    </source>
</reference>
<comment type="caution">
    <text evidence="2">The sequence shown here is derived from an EMBL/GenBank/DDBJ whole genome shotgun (WGS) entry which is preliminary data.</text>
</comment>
<dbReference type="PROSITE" id="PS51782">
    <property type="entry name" value="LYSM"/>
    <property type="match status" value="1"/>
</dbReference>
<reference evidence="2 3" key="1">
    <citation type="submission" date="2016-04" db="EMBL/GenBank/DDBJ databases">
        <authorList>
            <person name="Evans L.H."/>
            <person name="Alamgir A."/>
            <person name="Owens N."/>
            <person name="Weber N.D."/>
            <person name="Virtaneva K."/>
            <person name="Barbian K."/>
            <person name="Babar A."/>
            <person name="Rosenke K."/>
        </authorList>
    </citation>
    <scope>NUCLEOTIDE SEQUENCE [LARGE SCALE GENOMIC DNA]</scope>
    <source>
        <strain evidence="2 3">CCM 8644</strain>
    </source>
</reference>
<evidence type="ECO:0000313" key="2">
    <source>
        <dbReference type="EMBL" id="OAQ40885.1"/>
    </source>
</evidence>
<dbReference type="EMBL" id="LWHJ01000022">
    <property type="protein sequence ID" value="OAQ40885.1"/>
    <property type="molecule type" value="Genomic_DNA"/>
</dbReference>
<keyword evidence="3" id="KW-1185">Reference proteome</keyword>